<evidence type="ECO:0000256" key="8">
    <source>
        <dbReference type="ARBA" id="ARBA00022801"/>
    </source>
</evidence>
<feature type="compositionally biased region" description="Gly residues" evidence="16">
    <location>
        <begin position="423"/>
        <end position="450"/>
    </location>
</feature>
<feature type="coiled-coil region" evidence="15">
    <location>
        <begin position="299"/>
        <end position="336"/>
    </location>
</feature>
<feature type="signal peptide" evidence="17">
    <location>
        <begin position="1"/>
        <end position="17"/>
    </location>
</feature>
<dbReference type="GO" id="GO:0016998">
    <property type="term" value="P:cell wall macromolecule catabolic process"/>
    <property type="evidence" value="ECO:0007669"/>
    <property type="project" value="InterPro"/>
</dbReference>
<evidence type="ECO:0000256" key="3">
    <source>
        <dbReference type="ARBA" id="ARBA00010646"/>
    </source>
</evidence>
<evidence type="ECO:0000256" key="1">
    <source>
        <dbReference type="ARBA" id="ARBA00000632"/>
    </source>
</evidence>
<keyword evidence="9" id="KW-1015">Disulfide bond</keyword>
<keyword evidence="17" id="KW-0732">Signal</keyword>
<dbReference type="SMART" id="SM00360">
    <property type="entry name" value="RRM"/>
    <property type="match status" value="1"/>
</dbReference>
<evidence type="ECO:0000256" key="4">
    <source>
        <dbReference type="ARBA" id="ARBA00012732"/>
    </source>
</evidence>
<dbReference type="SUPFAM" id="SSF51445">
    <property type="entry name" value="(Trans)glycosidases"/>
    <property type="match status" value="1"/>
</dbReference>
<comment type="subcellular location">
    <subcellularLocation>
        <location evidence="2">Secreted</location>
    </subcellularLocation>
</comment>
<dbReference type="GO" id="GO:0031640">
    <property type="term" value="P:killing of cells of another organism"/>
    <property type="evidence" value="ECO:0007669"/>
    <property type="project" value="UniProtKB-KW"/>
</dbReference>
<dbReference type="OrthoDB" id="6590422at2759"/>
<feature type="chain" id="PRO_5034034771" description="N,O-diacetylmuramidase" evidence="17">
    <location>
        <begin position="18"/>
        <end position="486"/>
    </location>
</feature>
<protein>
    <recommendedName>
        <fullName evidence="12">N,O-diacetylmuramidase</fullName>
        <ecNumber evidence="4">3.2.1.17</ecNumber>
    </recommendedName>
    <alternativeName>
        <fullName evidence="13">Lysozyme CH</fullName>
    </alternativeName>
</protein>
<dbReference type="PANTHER" id="PTHR34135:SF2">
    <property type="entry name" value="LYSOZYME"/>
    <property type="match status" value="1"/>
</dbReference>
<feature type="compositionally biased region" description="Polar residues" evidence="16">
    <location>
        <begin position="255"/>
        <end position="271"/>
    </location>
</feature>
<keyword evidence="7" id="KW-0081">Bacteriolytic enzyme</keyword>
<evidence type="ECO:0000256" key="12">
    <source>
        <dbReference type="ARBA" id="ARBA00073159"/>
    </source>
</evidence>
<dbReference type="Proteomes" id="UP000660729">
    <property type="component" value="Unassembled WGS sequence"/>
</dbReference>
<name>A0A8H6VEI0_9PEZI</name>
<dbReference type="PANTHER" id="PTHR34135">
    <property type="entry name" value="LYSOZYME"/>
    <property type="match status" value="1"/>
</dbReference>
<evidence type="ECO:0000256" key="16">
    <source>
        <dbReference type="SAM" id="MobiDB-lite"/>
    </source>
</evidence>
<dbReference type="InterPro" id="IPR000504">
    <property type="entry name" value="RRM_dom"/>
</dbReference>
<dbReference type="GO" id="GO:0009253">
    <property type="term" value="P:peptidoglycan catabolic process"/>
    <property type="evidence" value="ECO:0007669"/>
    <property type="project" value="InterPro"/>
</dbReference>
<dbReference type="PROSITE" id="PS50102">
    <property type="entry name" value="RRM"/>
    <property type="match status" value="1"/>
</dbReference>
<dbReference type="EC" id="3.2.1.17" evidence="4"/>
<keyword evidence="14" id="KW-0694">RNA-binding</keyword>
<dbReference type="Pfam" id="PF00076">
    <property type="entry name" value="RRM_1"/>
    <property type="match status" value="1"/>
</dbReference>
<evidence type="ECO:0000313" key="19">
    <source>
        <dbReference type="EMBL" id="KAF7189403.1"/>
    </source>
</evidence>
<dbReference type="Gene3D" id="3.20.20.80">
    <property type="entry name" value="Glycosidases"/>
    <property type="match status" value="1"/>
</dbReference>
<evidence type="ECO:0000256" key="6">
    <source>
        <dbReference type="ARBA" id="ARBA00022529"/>
    </source>
</evidence>
<comment type="catalytic activity">
    <reaction evidence="1">
        <text>Hydrolysis of (1-&gt;4)-beta-linkages between N-acetylmuramic acid and N-acetyl-D-glucosamine residues in a peptidoglycan and between N-acetyl-D-glucosamine residues in chitodextrins.</text>
        <dbReference type="EC" id="3.2.1.17"/>
    </reaction>
</comment>
<keyword evidence="6" id="KW-0929">Antimicrobial</keyword>
<dbReference type="InterPro" id="IPR018077">
    <property type="entry name" value="Glyco_hydro_fam25_subgr"/>
</dbReference>
<dbReference type="GO" id="GO:0016052">
    <property type="term" value="P:carbohydrate catabolic process"/>
    <property type="evidence" value="ECO:0007669"/>
    <property type="project" value="TreeGrafter"/>
</dbReference>
<keyword evidence="10" id="KW-0326">Glycosidase</keyword>
<dbReference type="Gene3D" id="3.30.70.330">
    <property type="match status" value="1"/>
</dbReference>
<feature type="compositionally biased region" description="Basic and acidic residues" evidence="16">
    <location>
        <begin position="272"/>
        <end position="287"/>
    </location>
</feature>
<dbReference type="InterPro" id="IPR012677">
    <property type="entry name" value="Nucleotide-bd_a/b_plait_sf"/>
</dbReference>
<evidence type="ECO:0000256" key="15">
    <source>
        <dbReference type="SAM" id="Coils"/>
    </source>
</evidence>
<evidence type="ECO:0000256" key="11">
    <source>
        <dbReference type="ARBA" id="ARBA00055588"/>
    </source>
</evidence>
<dbReference type="InterPro" id="IPR002053">
    <property type="entry name" value="Glyco_hydro_25"/>
</dbReference>
<accession>A0A8H6VEI0</accession>
<evidence type="ECO:0000256" key="5">
    <source>
        <dbReference type="ARBA" id="ARBA00022525"/>
    </source>
</evidence>
<dbReference type="GO" id="GO:0042742">
    <property type="term" value="P:defense response to bacterium"/>
    <property type="evidence" value="ECO:0007669"/>
    <property type="project" value="UniProtKB-KW"/>
</dbReference>
<proteinExistence type="inferred from homology"/>
<comment type="function">
    <text evidence="11">This enzyme has both lysozyme (acetylmuramidase) and diacetylmuramidase activities.</text>
</comment>
<sequence>MKAVASSVLAMAIGGLAAPLPEPQAELEARASSVLGFDISHYQSSVDFSSAYNNGGLRFVYIKATEGTTYKDPAFSSHYTGATNAGFIRGGYHFASGTGDGSQEANFFLANGGGWSNDGRTLPGMLDLEGDCKSVSWIRTFSNTYHAKTGRYPTLYSSPSWWSSCTGNSNAFVDTNPLVMACYNANPCTPQGGWPYYTIWQYKDSNSYGGDSDRFNGDMTQLKKLASGRPSIATHLSLQAAQKAPEQHEKEQDHLTTGTPHRSASATSSHTMADEEHKREDDALDRQGEDEDLGDEEEIAAMKKRVEEMEAEAAKLREMQASVDAQTDNLRESKEDIDSRSIFVGNVDYGASPEEIQAHFQSCGSINRVTILLDKFTGHPKGYAYVEFSEPNLVTQALVLNESVFRGRNIKVVPKRTNLPGMTRGGRGGGGGGAPRGRGRGGFGGGYGGPPGYGGGRGGYGGPQFMPRGGGYRGGYRGRARGYNPY</sequence>
<dbReference type="EMBL" id="JABCIY010000189">
    <property type="protein sequence ID" value="KAF7189403.1"/>
    <property type="molecule type" value="Genomic_DNA"/>
</dbReference>
<dbReference type="GO" id="GO:0003796">
    <property type="term" value="F:lysozyme activity"/>
    <property type="evidence" value="ECO:0007669"/>
    <property type="project" value="UniProtKB-EC"/>
</dbReference>
<keyword evidence="5" id="KW-0964">Secreted</keyword>
<evidence type="ECO:0000313" key="20">
    <source>
        <dbReference type="Proteomes" id="UP000660729"/>
    </source>
</evidence>
<evidence type="ECO:0000256" key="14">
    <source>
        <dbReference type="PROSITE-ProRule" id="PRU00176"/>
    </source>
</evidence>
<comment type="caution">
    <text evidence="19">The sequence shown here is derived from an EMBL/GenBank/DDBJ whole genome shotgun (WGS) entry which is preliminary data.</text>
</comment>
<dbReference type="Pfam" id="PF01183">
    <property type="entry name" value="Glyco_hydro_25"/>
    <property type="match status" value="1"/>
</dbReference>
<organism evidence="19 20">
    <name type="scientific">Pseudocercospora fuligena</name>
    <dbReference type="NCBI Taxonomy" id="685502"/>
    <lineage>
        <taxon>Eukaryota</taxon>
        <taxon>Fungi</taxon>
        <taxon>Dikarya</taxon>
        <taxon>Ascomycota</taxon>
        <taxon>Pezizomycotina</taxon>
        <taxon>Dothideomycetes</taxon>
        <taxon>Dothideomycetidae</taxon>
        <taxon>Mycosphaerellales</taxon>
        <taxon>Mycosphaerellaceae</taxon>
        <taxon>Pseudocercospora</taxon>
    </lineage>
</organism>
<evidence type="ECO:0000256" key="9">
    <source>
        <dbReference type="ARBA" id="ARBA00023157"/>
    </source>
</evidence>
<feature type="region of interest" description="Disordered" evidence="16">
    <location>
        <begin position="238"/>
        <end position="296"/>
    </location>
</feature>
<feature type="compositionally biased region" description="Basic and acidic residues" evidence="16">
    <location>
        <begin position="245"/>
        <end position="254"/>
    </location>
</feature>
<dbReference type="AlphaFoldDB" id="A0A8H6VEI0"/>
<gene>
    <name evidence="19" type="ORF">HII31_09248</name>
</gene>
<evidence type="ECO:0000256" key="7">
    <source>
        <dbReference type="ARBA" id="ARBA00022638"/>
    </source>
</evidence>
<dbReference type="CDD" id="cd12306">
    <property type="entry name" value="RRM_II_PABPs"/>
    <property type="match status" value="1"/>
</dbReference>
<feature type="domain" description="RRM" evidence="18">
    <location>
        <begin position="340"/>
        <end position="417"/>
    </location>
</feature>
<keyword evidence="20" id="KW-1185">Reference proteome</keyword>
<evidence type="ECO:0000256" key="17">
    <source>
        <dbReference type="SAM" id="SignalP"/>
    </source>
</evidence>
<reference evidence="19" key="1">
    <citation type="submission" date="2020-04" db="EMBL/GenBank/DDBJ databases">
        <title>Draft genome resource of the tomato pathogen Pseudocercospora fuligena.</title>
        <authorList>
            <person name="Zaccaron A."/>
        </authorList>
    </citation>
    <scope>NUCLEOTIDE SEQUENCE</scope>
    <source>
        <strain evidence="19">PF001</strain>
    </source>
</reference>
<evidence type="ECO:0000256" key="10">
    <source>
        <dbReference type="ARBA" id="ARBA00023295"/>
    </source>
</evidence>
<dbReference type="SMART" id="SM00641">
    <property type="entry name" value="Glyco_25"/>
    <property type="match status" value="1"/>
</dbReference>
<evidence type="ECO:0000259" key="18">
    <source>
        <dbReference type="PROSITE" id="PS50102"/>
    </source>
</evidence>
<dbReference type="GO" id="GO:0003723">
    <property type="term" value="F:RNA binding"/>
    <property type="evidence" value="ECO:0007669"/>
    <property type="project" value="UniProtKB-UniRule"/>
</dbReference>
<dbReference type="SUPFAM" id="SSF54928">
    <property type="entry name" value="RNA-binding domain, RBD"/>
    <property type="match status" value="1"/>
</dbReference>
<keyword evidence="15" id="KW-0175">Coiled coil</keyword>
<evidence type="ECO:0000256" key="13">
    <source>
        <dbReference type="ARBA" id="ARBA00075474"/>
    </source>
</evidence>
<evidence type="ECO:0000256" key="2">
    <source>
        <dbReference type="ARBA" id="ARBA00004613"/>
    </source>
</evidence>
<keyword evidence="8" id="KW-0378">Hydrolase</keyword>
<dbReference type="InterPro" id="IPR035979">
    <property type="entry name" value="RBD_domain_sf"/>
</dbReference>
<dbReference type="FunFam" id="3.20.20.80:FF:000060">
    <property type="entry name" value="Lysozyme M1"/>
    <property type="match status" value="1"/>
</dbReference>
<dbReference type="PROSITE" id="PS51904">
    <property type="entry name" value="GLYCOSYL_HYDROL_F25_2"/>
    <property type="match status" value="1"/>
</dbReference>
<comment type="similarity">
    <text evidence="3">Belongs to the glycosyl hydrolase 25 family.</text>
</comment>
<feature type="region of interest" description="Disordered" evidence="16">
    <location>
        <begin position="416"/>
        <end position="450"/>
    </location>
</feature>
<dbReference type="GO" id="GO:0005576">
    <property type="term" value="C:extracellular region"/>
    <property type="evidence" value="ECO:0007669"/>
    <property type="project" value="UniProtKB-SubCell"/>
</dbReference>
<dbReference type="InterPro" id="IPR017853">
    <property type="entry name" value="GH"/>
</dbReference>